<evidence type="ECO:0000313" key="2">
    <source>
        <dbReference type="Proteomes" id="UP000325008"/>
    </source>
</evidence>
<sequence>MLDEASGVPANDASTDGIGTACTCSGSHFPARRGVHARYGCRCNTTANDGARIGIVCLASHQLPNVAPESSQTGAFPLQATARFHSSEPHPDLSFGSPSRFSFLFFSFSISFSKEIGSVQFDLATKISTHHRQDTVHHQALEPLKPATEGYSAGRLADWGGEIRVLFVFGIVLGAGAGAATHQWLSEADGKRAHDQSPPWHRTAPCSPAVSHILGRKIVFCRAKPAWSKFGPAAMPISITLSPALQDVLGSES</sequence>
<keyword evidence="2" id="KW-1185">Reference proteome</keyword>
<proteinExistence type="predicted"/>
<evidence type="ECO:0000313" key="1">
    <source>
        <dbReference type="EMBL" id="SPO49268.1"/>
    </source>
</evidence>
<comment type="caution">
    <text evidence="1">The sequence shown here is derived from an EMBL/GenBank/DDBJ whole genome shotgun (WGS) entry which is preliminary data.</text>
</comment>
<dbReference type="Proteomes" id="UP000325008">
    <property type="component" value="Unassembled WGS sequence"/>
</dbReference>
<gene>
    <name evidence="1" type="ORF">PSANT_06959</name>
</gene>
<dbReference type="AlphaFoldDB" id="A0A5C3FY45"/>
<protein>
    <submittedName>
        <fullName evidence="1">Uncharacterized protein</fullName>
    </submittedName>
</protein>
<reference evidence="1" key="1">
    <citation type="submission" date="2018-03" db="EMBL/GenBank/DDBJ databases">
        <authorList>
            <person name="Guldener U."/>
        </authorList>
    </citation>
    <scope>NUCLEOTIDE SEQUENCE [LARGE SCALE GENOMIC DNA]</scope>
    <source>
        <strain evidence="1">ATCC34888</strain>
    </source>
</reference>
<dbReference type="EMBL" id="OOIQ01000025">
    <property type="protein sequence ID" value="SPO49268.1"/>
    <property type="molecule type" value="Genomic_DNA"/>
</dbReference>
<organism evidence="1 2">
    <name type="scientific">Pseudozyma antarctica</name>
    <name type="common">Yeast</name>
    <name type="synonym">Candida antarctica</name>
    <dbReference type="NCBI Taxonomy" id="84753"/>
    <lineage>
        <taxon>Eukaryota</taxon>
        <taxon>Fungi</taxon>
        <taxon>Dikarya</taxon>
        <taxon>Basidiomycota</taxon>
        <taxon>Ustilaginomycotina</taxon>
        <taxon>Ustilaginomycetes</taxon>
        <taxon>Ustilaginales</taxon>
        <taxon>Ustilaginaceae</taxon>
        <taxon>Moesziomyces</taxon>
    </lineage>
</organism>
<accession>A0A5C3FY45</accession>
<name>A0A5C3FY45_PSEA2</name>